<accession>A0A2N9M622</accession>
<feature type="domain" description="Siroheme synthase central" evidence="7">
    <location>
        <begin position="128"/>
        <end position="155"/>
    </location>
</feature>
<dbReference type="PANTHER" id="PTHR35330:SF1">
    <property type="entry name" value="SIROHEME BIOSYNTHESIS PROTEIN MET8"/>
    <property type="match status" value="1"/>
</dbReference>
<keyword evidence="4" id="KW-0520">NAD</keyword>
<dbReference type="GO" id="GO:0043115">
    <property type="term" value="F:precorrin-2 dehydrogenase activity"/>
    <property type="evidence" value="ECO:0007669"/>
    <property type="project" value="UniProtKB-EC"/>
</dbReference>
<organism evidence="8 9">
    <name type="scientific">Candidatus Sulfuritelmatomonas gaucii</name>
    <dbReference type="NCBI Taxonomy" id="2043161"/>
    <lineage>
        <taxon>Bacteria</taxon>
        <taxon>Pseudomonadati</taxon>
        <taxon>Acidobacteriota</taxon>
        <taxon>Terriglobia</taxon>
        <taxon>Terriglobales</taxon>
        <taxon>Acidobacteriaceae</taxon>
        <taxon>Candidatus Sulfuritelmatomonas</taxon>
    </lineage>
</organism>
<dbReference type="SUPFAM" id="SSF75615">
    <property type="entry name" value="Siroheme synthase middle domains-like"/>
    <property type="match status" value="1"/>
</dbReference>
<proteinExistence type="predicted"/>
<keyword evidence="5" id="KW-0627">Porphyrin biosynthesis</keyword>
<gene>
    <name evidence="8" type="primary">dsrV</name>
    <name evidence="8" type="ORF">SBA5_810015</name>
</gene>
<evidence type="ECO:0000256" key="5">
    <source>
        <dbReference type="ARBA" id="ARBA00023244"/>
    </source>
</evidence>
<protein>
    <recommendedName>
        <fullName evidence="2">precorrin-2 dehydrogenase</fullName>
        <ecNumber evidence="2">1.3.1.76</ecNumber>
    </recommendedName>
</protein>
<dbReference type="InterPro" id="IPR036291">
    <property type="entry name" value="NAD(P)-bd_dom_sf"/>
</dbReference>
<keyword evidence="3" id="KW-0560">Oxidoreductase</keyword>
<evidence type="ECO:0000256" key="2">
    <source>
        <dbReference type="ARBA" id="ARBA00012400"/>
    </source>
</evidence>
<dbReference type="InterPro" id="IPR006367">
    <property type="entry name" value="Sirohaem_synthase_N"/>
</dbReference>
<dbReference type="EC" id="1.3.1.76" evidence="2"/>
<name>A0A2N9M622_9BACT</name>
<evidence type="ECO:0000256" key="6">
    <source>
        <dbReference type="ARBA" id="ARBA00047561"/>
    </source>
</evidence>
<evidence type="ECO:0000259" key="7">
    <source>
        <dbReference type="Pfam" id="PF14824"/>
    </source>
</evidence>
<dbReference type="InterPro" id="IPR028281">
    <property type="entry name" value="Sirohaem_synthase_central"/>
</dbReference>
<dbReference type="Proteomes" id="UP000239735">
    <property type="component" value="Unassembled WGS sequence"/>
</dbReference>
<evidence type="ECO:0000256" key="1">
    <source>
        <dbReference type="ARBA" id="ARBA00005010"/>
    </source>
</evidence>
<evidence type="ECO:0000313" key="9">
    <source>
        <dbReference type="Proteomes" id="UP000239735"/>
    </source>
</evidence>
<dbReference type="PANTHER" id="PTHR35330">
    <property type="entry name" value="SIROHEME BIOSYNTHESIS PROTEIN MET8"/>
    <property type="match status" value="1"/>
</dbReference>
<dbReference type="Pfam" id="PF13241">
    <property type="entry name" value="NAD_binding_7"/>
    <property type="match status" value="1"/>
</dbReference>
<reference evidence="9" key="1">
    <citation type="submission" date="2018-02" db="EMBL/GenBank/DDBJ databases">
        <authorList>
            <person name="Hausmann B."/>
        </authorList>
    </citation>
    <scope>NUCLEOTIDE SEQUENCE [LARGE SCALE GENOMIC DNA]</scope>
    <source>
        <strain evidence="9">Peat soil MAG SbA5</strain>
    </source>
</reference>
<dbReference type="AlphaFoldDB" id="A0A2N9M622"/>
<comment type="pathway">
    <text evidence="1">Porphyrin-containing compound metabolism; siroheme biosynthesis; sirohydrochlorin from precorrin-2: step 1/1.</text>
</comment>
<dbReference type="EMBL" id="OKRB01000143">
    <property type="protein sequence ID" value="SPE30933.1"/>
    <property type="molecule type" value="Genomic_DNA"/>
</dbReference>
<dbReference type="InterPro" id="IPR028161">
    <property type="entry name" value="Met8-like"/>
</dbReference>
<evidence type="ECO:0000313" key="8">
    <source>
        <dbReference type="EMBL" id="SPE30933.1"/>
    </source>
</evidence>
<dbReference type="Pfam" id="PF14824">
    <property type="entry name" value="Sirohm_synth_M"/>
    <property type="match status" value="1"/>
</dbReference>
<dbReference type="UniPathway" id="UPA00262">
    <property type="reaction ID" value="UER00222"/>
</dbReference>
<dbReference type="Gene3D" id="3.40.50.720">
    <property type="entry name" value="NAD(P)-binding Rossmann-like Domain"/>
    <property type="match status" value="1"/>
</dbReference>
<dbReference type="SUPFAM" id="SSF51735">
    <property type="entry name" value="NAD(P)-binding Rossmann-fold domains"/>
    <property type="match status" value="1"/>
</dbReference>
<dbReference type="GO" id="GO:0019354">
    <property type="term" value="P:siroheme biosynthetic process"/>
    <property type="evidence" value="ECO:0007669"/>
    <property type="project" value="UniProtKB-UniPathway"/>
</dbReference>
<dbReference type="NCBIfam" id="TIGR01470">
    <property type="entry name" value="cysG_Nterm"/>
    <property type="match status" value="1"/>
</dbReference>
<dbReference type="GO" id="GO:0004325">
    <property type="term" value="F:ferrochelatase activity"/>
    <property type="evidence" value="ECO:0007669"/>
    <property type="project" value="InterPro"/>
</dbReference>
<evidence type="ECO:0000256" key="4">
    <source>
        <dbReference type="ARBA" id="ARBA00023027"/>
    </source>
</evidence>
<sequence length="216" mass="23706">MKPATSNRDRAFFPMLLSLAGRKCVVVGAGKIATARIEGLLACGASVTVVSPRAAPAIQRLAREKALVWRRRAFRARDLDGAFLAVAATNSRNANSAVFRACKPRGVLCNSVDDPEHCDFIYPAVVRRGPLQIAISTGGRSPALAARLRRELERQFGPEWAARVEELGRLRKGLLERPMPAVARRRHLKQMVTAQALHNSLLGARKPARNKTRRST</sequence>
<dbReference type="Gene3D" id="1.10.8.610">
    <property type="entry name" value="SirC, precorrin-2 dehydrogenase, C-terminal helical domain-like"/>
    <property type="match status" value="1"/>
</dbReference>
<evidence type="ECO:0000256" key="3">
    <source>
        <dbReference type="ARBA" id="ARBA00023002"/>
    </source>
</evidence>
<comment type="catalytic activity">
    <reaction evidence="6">
        <text>precorrin-2 + NAD(+) = sirohydrochlorin + NADH + 2 H(+)</text>
        <dbReference type="Rhea" id="RHEA:15613"/>
        <dbReference type="ChEBI" id="CHEBI:15378"/>
        <dbReference type="ChEBI" id="CHEBI:57540"/>
        <dbReference type="ChEBI" id="CHEBI:57945"/>
        <dbReference type="ChEBI" id="CHEBI:58351"/>
        <dbReference type="ChEBI" id="CHEBI:58827"/>
        <dbReference type="EC" id="1.3.1.76"/>
    </reaction>
</comment>
<dbReference type="InterPro" id="IPR042518">
    <property type="entry name" value="SirC_C"/>
</dbReference>
<dbReference type="OrthoDB" id="9773765at2"/>